<organism evidence="1 4">
    <name type="scientific">Ilex paraguariensis</name>
    <name type="common">yerba mate</name>
    <dbReference type="NCBI Taxonomy" id="185542"/>
    <lineage>
        <taxon>Eukaryota</taxon>
        <taxon>Viridiplantae</taxon>
        <taxon>Streptophyta</taxon>
        <taxon>Embryophyta</taxon>
        <taxon>Tracheophyta</taxon>
        <taxon>Spermatophyta</taxon>
        <taxon>Magnoliopsida</taxon>
        <taxon>eudicotyledons</taxon>
        <taxon>Gunneridae</taxon>
        <taxon>Pentapetalae</taxon>
        <taxon>asterids</taxon>
        <taxon>campanulids</taxon>
        <taxon>Aquifoliales</taxon>
        <taxon>Aquifoliaceae</taxon>
        <taxon>Ilex</taxon>
    </lineage>
</organism>
<reference evidence="1 4" key="1">
    <citation type="submission" date="2024-02" db="EMBL/GenBank/DDBJ databases">
        <authorList>
            <person name="Vignale AGUSTIN F."/>
            <person name="Sosa J E."/>
            <person name="Modenutti C."/>
        </authorList>
    </citation>
    <scope>NUCLEOTIDE SEQUENCE [LARGE SCALE GENOMIC DNA]</scope>
</reference>
<dbReference type="EMBL" id="CAUOFW020002111">
    <property type="protein sequence ID" value="CAK9151249.1"/>
    <property type="molecule type" value="Genomic_DNA"/>
</dbReference>
<proteinExistence type="predicted"/>
<comment type="caution">
    <text evidence="1">The sequence shown here is derived from an EMBL/GenBank/DDBJ whole genome shotgun (WGS) entry which is preliminary data.</text>
</comment>
<dbReference type="EMBL" id="CAUOFW020001403">
    <property type="protein sequence ID" value="CAK9144589.1"/>
    <property type="molecule type" value="Genomic_DNA"/>
</dbReference>
<dbReference type="Proteomes" id="UP001642360">
    <property type="component" value="Unassembled WGS sequence"/>
</dbReference>
<dbReference type="AlphaFoldDB" id="A0ABC8RHZ1"/>
<sequence>MSFVLVCATTPYSCAPGTVSISLGDADLVTWKSKAIVLGKRLSSPAAAAGKSSTSSIKAFCFNPNLTEERILKEALK</sequence>
<feature type="non-terminal residue" evidence="1">
    <location>
        <position position="77"/>
    </location>
</feature>
<protein>
    <submittedName>
        <fullName evidence="1">Uncharacterized protein</fullName>
    </submittedName>
</protein>
<keyword evidence="4" id="KW-1185">Reference proteome</keyword>
<evidence type="ECO:0000313" key="1">
    <source>
        <dbReference type="EMBL" id="CAK9144589.1"/>
    </source>
</evidence>
<name>A0ABC8RHZ1_9AQUA</name>
<evidence type="ECO:0000313" key="2">
    <source>
        <dbReference type="EMBL" id="CAK9151249.1"/>
    </source>
</evidence>
<evidence type="ECO:0000313" key="3">
    <source>
        <dbReference type="EMBL" id="CAK9156369.1"/>
    </source>
</evidence>
<evidence type="ECO:0000313" key="4">
    <source>
        <dbReference type="Proteomes" id="UP001642360"/>
    </source>
</evidence>
<gene>
    <name evidence="1" type="ORF">ILEXP_LOCUS12339</name>
    <name evidence="2" type="ORF">ILEXP_LOCUS19405</name>
    <name evidence="3" type="ORF">ILEXP_LOCUS24907</name>
</gene>
<dbReference type="EMBL" id="CAUOFW020002837">
    <property type="protein sequence ID" value="CAK9156369.1"/>
    <property type="molecule type" value="Genomic_DNA"/>
</dbReference>
<accession>A0ABC8RHZ1</accession>